<dbReference type="PROSITE" id="PS50865">
    <property type="entry name" value="ZF_MYND_2"/>
    <property type="match status" value="1"/>
</dbReference>
<dbReference type="SUPFAM" id="SSF144232">
    <property type="entry name" value="HIT/MYND zinc finger-like"/>
    <property type="match status" value="1"/>
</dbReference>
<dbReference type="InterPro" id="IPR002893">
    <property type="entry name" value="Znf_MYND"/>
</dbReference>
<feature type="domain" description="MYND-type" evidence="6">
    <location>
        <begin position="188"/>
        <end position="227"/>
    </location>
</feature>
<dbReference type="VEuPathDB" id="VectorBase:CSON004595"/>
<reference evidence="7" key="1">
    <citation type="submission" date="2018-07" db="EMBL/GenBank/DDBJ databases">
        <authorList>
            <person name="Quirk P.G."/>
            <person name="Krulwich T.A."/>
        </authorList>
    </citation>
    <scope>NUCLEOTIDE SEQUENCE</scope>
</reference>
<dbReference type="OMA" id="SITIRYN"/>
<dbReference type="PANTHER" id="PTHR47111">
    <property type="entry name" value="BCDNA.LD29892"/>
    <property type="match status" value="1"/>
</dbReference>
<keyword evidence="2 4" id="KW-0863">Zinc-finger</keyword>
<evidence type="ECO:0000313" key="7">
    <source>
        <dbReference type="EMBL" id="SSX21424.1"/>
    </source>
</evidence>
<dbReference type="Pfam" id="PF01753">
    <property type="entry name" value="zf-MYND"/>
    <property type="match status" value="1"/>
</dbReference>
<dbReference type="InterPro" id="IPR001214">
    <property type="entry name" value="SET_dom"/>
</dbReference>
<dbReference type="Gene3D" id="1.25.40.10">
    <property type="entry name" value="Tetratricopeptide repeat domain"/>
    <property type="match status" value="1"/>
</dbReference>
<dbReference type="AlphaFoldDB" id="A0A336LU11"/>
<gene>
    <name evidence="7" type="primary">CSON004595</name>
</gene>
<accession>A0A336LU11</accession>
<keyword evidence="3" id="KW-0862">Zinc</keyword>
<dbReference type="GO" id="GO:0008270">
    <property type="term" value="F:zinc ion binding"/>
    <property type="evidence" value="ECO:0007669"/>
    <property type="project" value="UniProtKB-KW"/>
</dbReference>
<sequence length="548" mass="63940">MNNVYTMQSEFLGRKDSEKARRIRIRGNAHLRNFEYESAVEAFNASICHALPDTQELRNGFCDRAIVFMKIGLLDEALDSIEVALLVKQTDAEMTQLEEFRKNILVLKERQNSYKIGSINSTCDIEEPKLSHNSHKNVPFASEFIEIQENEKFGRYLTAKKDLKPGEIILLEDPICKVLDREFIYKKCTHCLKSNNFNLIPCSQCSVAMFCSNDCMNARKNFHKYECKIMTPIINILCDEGRIPWISLRLLLMTLMYYPEMDELANMYHNLTKEGQKEKFEFKNFNYMSATGPEYIKYILNLAMKEPNGDEEYDEIQKMCTLIVNLLAKRTDLKTKINRTHHKKLLVEILMKFFYVNMANNFVLVSYPTWMEKSDTLRHELFGSALYLFTSLINHACVPNLKVKFIGESNSKVMIYVTRPIKAGDQLFITYKKTISYLMADKESRQSVMNTEYGFECTCSACNENYPMLKELQRLDLCTDQEKALLQMGCIEIQQKASMDVAKKSLPKFAEIMEKYSKSYPSIDCYQIESLLEYCMSTLYRNRPFMYE</sequence>
<dbReference type="EMBL" id="UFQT01000192">
    <property type="protein sequence ID" value="SSX21424.1"/>
    <property type="molecule type" value="Genomic_DNA"/>
</dbReference>
<proteinExistence type="predicted"/>
<evidence type="ECO:0000256" key="2">
    <source>
        <dbReference type="ARBA" id="ARBA00022771"/>
    </source>
</evidence>
<keyword evidence="1" id="KW-0479">Metal-binding</keyword>
<protein>
    <submittedName>
        <fullName evidence="7">CSON004595 protein</fullName>
    </submittedName>
</protein>
<dbReference type="Gene3D" id="6.10.140.2220">
    <property type="match status" value="1"/>
</dbReference>
<dbReference type="InterPro" id="IPR046341">
    <property type="entry name" value="SET_dom_sf"/>
</dbReference>
<dbReference type="InterPro" id="IPR011990">
    <property type="entry name" value="TPR-like_helical_dom_sf"/>
</dbReference>
<dbReference type="Gene3D" id="1.10.220.160">
    <property type="match status" value="1"/>
</dbReference>
<dbReference type="GO" id="GO:0008757">
    <property type="term" value="F:S-adenosylmethionine-dependent methyltransferase activity"/>
    <property type="evidence" value="ECO:0007669"/>
    <property type="project" value="UniProtKB-ARBA"/>
</dbReference>
<evidence type="ECO:0000256" key="1">
    <source>
        <dbReference type="ARBA" id="ARBA00022723"/>
    </source>
</evidence>
<dbReference type="CDD" id="cd20071">
    <property type="entry name" value="SET_SMYD"/>
    <property type="match status" value="1"/>
</dbReference>
<organism evidence="7">
    <name type="scientific">Culicoides sonorensis</name>
    <name type="common">Biting midge</name>
    <dbReference type="NCBI Taxonomy" id="179676"/>
    <lineage>
        <taxon>Eukaryota</taxon>
        <taxon>Metazoa</taxon>
        <taxon>Ecdysozoa</taxon>
        <taxon>Arthropoda</taxon>
        <taxon>Hexapoda</taxon>
        <taxon>Insecta</taxon>
        <taxon>Pterygota</taxon>
        <taxon>Neoptera</taxon>
        <taxon>Endopterygota</taxon>
        <taxon>Diptera</taxon>
        <taxon>Nematocera</taxon>
        <taxon>Chironomoidea</taxon>
        <taxon>Ceratopogonidae</taxon>
        <taxon>Ceratopogoninae</taxon>
        <taxon>Culicoides</taxon>
        <taxon>Monoculicoides</taxon>
    </lineage>
</organism>
<dbReference type="PROSITE" id="PS50280">
    <property type="entry name" value="SET"/>
    <property type="match status" value="1"/>
</dbReference>
<dbReference type="PANTHER" id="PTHR47111:SF1">
    <property type="entry name" value="SET AND MYND DOMAIN-CONTAINING PROTEIN 4"/>
    <property type="match status" value="1"/>
</dbReference>
<dbReference type="SUPFAM" id="SSF48452">
    <property type="entry name" value="TPR-like"/>
    <property type="match status" value="1"/>
</dbReference>
<evidence type="ECO:0000256" key="4">
    <source>
        <dbReference type="PROSITE-ProRule" id="PRU00134"/>
    </source>
</evidence>
<dbReference type="Gene3D" id="2.170.270.10">
    <property type="entry name" value="SET domain"/>
    <property type="match status" value="1"/>
</dbReference>
<evidence type="ECO:0000259" key="6">
    <source>
        <dbReference type="PROSITE" id="PS50865"/>
    </source>
</evidence>
<dbReference type="Pfam" id="PF00856">
    <property type="entry name" value="SET"/>
    <property type="match status" value="1"/>
</dbReference>
<evidence type="ECO:0000259" key="5">
    <source>
        <dbReference type="PROSITE" id="PS50280"/>
    </source>
</evidence>
<dbReference type="GO" id="GO:0008170">
    <property type="term" value="F:N-methyltransferase activity"/>
    <property type="evidence" value="ECO:0007669"/>
    <property type="project" value="UniProtKB-ARBA"/>
</dbReference>
<name>A0A336LU11_CULSO</name>
<dbReference type="PROSITE" id="PS01360">
    <property type="entry name" value="ZF_MYND_1"/>
    <property type="match status" value="1"/>
</dbReference>
<evidence type="ECO:0000256" key="3">
    <source>
        <dbReference type="ARBA" id="ARBA00022833"/>
    </source>
</evidence>
<dbReference type="SUPFAM" id="SSF82199">
    <property type="entry name" value="SET domain"/>
    <property type="match status" value="1"/>
</dbReference>
<feature type="domain" description="SET" evidence="5">
    <location>
        <begin position="143"/>
        <end position="432"/>
    </location>
</feature>
<dbReference type="GO" id="GO:0008276">
    <property type="term" value="F:protein methyltransferase activity"/>
    <property type="evidence" value="ECO:0007669"/>
    <property type="project" value="UniProtKB-ARBA"/>
</dbReference>